<keyword evidence="7 10" id="KW-0283">Flagellar rotation</keyword>
<dbReference type="AlphaFoldDB" id="A0A1C6Z4Q9"/>
<evidence type="ECO:0000256" key="7">
    <source>
        <dbReference type="ARBA" id="ARBA00022779"/>
    </source>
</evidence>
<sequence length="156" mass="17012">MTVKTFSLGLVIALVAAVLAAVLAVMGNHILAQPENGVGDKISKMFSADGEATIEFVEIKNVVITLKSDNKKERYLLLELALATSDSKETARTEAMIPAIRGATVSLLSDMEYSHIRGMNVVELREQLMAAYVKKFKALNTGVPFHDVIISKMVFQ</sequence>
<reference evidence="11 12" key="1">
    <citation type="submission" date="2016-09" db="EMBL/GenBank/DDBJ databases">
        <authorList>
            <person name="Capua I."/>
            <person name="De Benedictis P."/>
            <person name="Joannis T."/>
            <person name="Lombin L.H."/>
            <person name="Cattoli G."/>
        </authorList>
    </citation>
    <scope>NUCLEOTIDE SEQUENCE [LARGE SCALE GENOMIC DNA]</scope>
    <source>
        <strain evidence="11 12">GB001</strain>
    </source>
</reference>
<name>A0A1C6Z4Q9_HAFAL</name>
<evidence type="ECO:0000256" key="8">
    <source>
        <dbReference type="ARBA" id="ARBA00022989"/>
    </source>
</evidence>
<dbReference type="InterPro" id="IPR005503">
    <property type="entry name" value="FliL"/>
</dbReference>
<evidence type="ECO:0000256" key="3">
    <source>
        <dbReference type="ARBA" id="ARBA00008281"/>
    </source>
</evidence>
<dbReference type="OrthoDB" id="6555669at2"/>
<comment type="subcellular location">
    <subcellularLocation>
        <location evidence="10">Cell inner membrane</location>
    </subcellularLocation>
    <subcellularLocation>
        <location evidence="2">Cell membrane</location>
        <topology evidence="2">Single-pass membrane protein</topology>
    </subcellularLocation>
</comment>
<accession>A0A1C6Z4Q9</accession>
<evidence type="ECO:0000313" key="12">
    <source>
        <dbReference type="Proteomes" id="UP000094844"/>
    </source>
</evidence>
<comment type="function">
    <text evidence="1 10">Controls the rotational direction of flagella during chemotaxis.</text>
</comment>
<keyword evidence="11" id="KW-0282">Flagellum</keyword>
<dbReference type="Proteomes" id="UP000094844">
    <property type="component" value="Unassembled WGS sequence"/>
</dbReference>
<evidence type="ECO:0000256" key="1">
    <source>
        <dbReference type="ARBA" id="ARBA00002254"/>
    </source>
</evidence>
<keyword evidence="6" id="KW-0812">Transmembrane</keyword>
<gene>
    <name evidence="11" type="ORF">BN1044_03584</name>
</gene>
<dbReference type="Pfam" id="PF03748">
    <property type="entry name" value="FliL"/>
    <property type="match status" value="1"/>
</dbReference>
<dbReference type="EMBL" id="FMIQ01000064">
    <property type="protein sequence ID" value="SCM54086.1"/>
    <property type="molecule type" value="Genomic_DNA"/>
</dbReference>
<keyword evidence="5 10" id="KW-0145">Chemotaxis</keyword>
<proteinExistence type="inferred from homology"/>
<keyword evidence="11" id="KW-0966">Cell projection</keyword>
<evidence type="ECO:0000313" key="11">
    <source>
        <dbReference type="EMBL" id="SCM54086.1"/>
    </source>
</evidence>
<dbReference type="STRING" id="569.A6V27_07470"/>
<evidence type="ECO:0000256" key="6">
    <source>
        <dbReference type="ARBA" id="ARBA00022692"/>
    </source>
</evidence>
<dbReference type="GO" id="GO:0009425">
    <property type="term" value="C:bacterial-type flagellum basal body"/>
    <property type="evidence" value="ECO:0007669"/>
    <property type="project" value="InterPro"/>
</dbReference>
<dbReference type="GO" id="GO:0071973">
    <property type="term" value="P:bacterial-type flagellum-dependent cell motility"/>
    <property type="evidence" value="ECO:0007669"/>
    <property type="project" value="InterPro"/>
</dbReference>
<evidence type="ECO:0000256" key="10">
    <source>
        <dbReference type="RuleBase" id="RU364125"/>
    </source>
</evidence>
<keyword evidence="9 10" id="KW-0472">Membrane</keyword>
<dbReference type="RefSeq" id="WP_072309823.1">
    <property type="nucleotide sequence ID" value="NZ_FMIQ01000064.1"/>
</dbReference>
<dbReference type="GO" id="GO:0006935">
    <property type="term" value="P:chemotaxis"/>
    <property type="evidence" value="ECO:0007669"/>
    <property type="project" value="UniProtKB-KW"/>
</dbReference>
<dbReference type="GO" id="GO:0005886">
    <property type="term" value="C:plasma membrane"/>
    <property type="evidence" value="ECO:0007669"/>
    <property type="project" value="UniProtKB-SubCell"/>
</dbReference>
<keyword evidence="8" id="KW-1133">Transmembrane helix</keyword>
<protein>
    <recommendedName>
        <fullName evidence="10">Flagellar protein FliL</fullName>
    </recommendedName>
</protein>
<keyword evidence="4" id="KW-1003">Cell membrane</keyword>
<comment type="similarity">
    <text evidence="3 10">Belongs to the FliL family.</text>
</comment>
<evidence type="ECO:0000256" key="5">
    <source>
        <dbReference type="ARBA" id="ARBA00022500"/>
    </source>
</evidence>
<keyword evidence="11" id="KW-0969">Cilium</keyword>
<keyword evidence="10" id="KW-0997">Cell inner membrane</keyword>
<evidence type="ECO:0000256" key="4">
    <source>
        <dbReference type="ARBA" id="ARBA00022475"/>
    </source>
</evidence>
<organism evidence="11 12">
    <name type="scientific">Hafnia alvei</name>
    <dbReference type="NCBI Taxonomy" id="569"/>
    <lineage>
        <taxon>Bacteria</taxon>
        <taxon>Pseudomonadati</taxon>
        <taxon>Pseudomonadota</taxon>
        <taxon>Gammaproteobacteria</taxon>
        <taxon>Enterobacterales</taxon>
        <taxon>Hafniaceae</taxon>
        <taxon>Hafnia</taxon>
    </lineage>
</organism>
<evidence type="ECO:0000256" key="9">
    <source>
        <dbReference type="ARBA" id="ARBA00023136"/>
    </source>
</evidence>
<evidence type="ECO:0000256" key="2">
    <source>
        <dbReference type="ARBA" id="ARBA00004162"/>
    </source>
</evidence>